<keyword evidence="1" id="KW-0808">Transferase</keyword>
<accession>A0A6S6R8F3</accession>
<dbReference type="GO" id="GO:0016301">
    <property type="term" value="F:kinase activity"/>
    <property type="evidence" value="ECO:0007669"/>
    <property type="project" value="UniProtKB-KW"/>
</dbReference>
<dbReference type="GO" id="GO:0030975">
    <property type="term" value="F:thiamine binding"/>
    <property type="evidence" value="ECO:0007669"/>
    <property type="project" value="InterPro"/>
</dbReference>
<keyword evidence="8" id="KW-1185">Reference proteome</keyword>
<dbReference type="CDD" id="cd07995">
    <property type="entry name" value="TPK"/>
    <property type="match status" value="1"/>
</dbReference>
<dbReference type="InterPro" id="IPR006282">
    <property type="entry name" value="Thi_PPkinase"/>
</dbReference>
<proteinExistence type="predicted"/>
<dbReference type="SMART" id="SM00983">
    <property type="entry name" value="TPK_B1_binding"/>
    <property type="match status" value="1"/>
</dbReference>
<dbReference type="InterPro" id="IPR036759">
    <property type="entry name" value="TPK_catalytic_sf"/>
</dbReference>
<feature type="domain" description="Thiamin pyrophosphokinase thiamin-binding" evidence="6">
    <location>
        <begin position="144"/>
        <end position="211"/>
    </location>
</feature>
<gene>
    <name evidence="7" type="ORF">acsn021_28470</name>
</gene>
<keyword evidence="3 7" id="KW-0418">Kinase</keyword>
<evidence type="ECO:0000256" key="4">
    <source>
        <dbReference type="ARBA" id="ARBA00022840"/>
    </source>
</evidence>
<dbReference type="RefSeq" id="WP_184093972.1">
    <property type="nucleotide sequence ID" value="NZ_AP023367.1"/>
</dbReference>
<evidence type="ECO:0000256" key="1">
    <source>
        <dbReference type="ARBA" id="ARBA00022679"/>
    </source>
</evidence>
<evidence type="ECO:0000313" key="7">
    <source>
        <dbReference type="EMBL" id="BCJ95278.1"/>
    </source>
</evidence>
<dbReference type="EMBL" id="AP023367">
    <property type="protein sequence ID" value="BCJ95278.1"/>
    <property type="molecule type" value="Genomic_DNA"/>
</dbReference>
<evidence type="ECO:0000256" key="3">
    <source>
        <dbReference type="ARBA" id="ARBA00022777"/>
    </source>
</evidence>
<name>A0A6S6R8F3_9FIRM</name>
<reference evidence="7 8" key="1">
    <citation type="journal article" date="2016" name="Int. J. Syst. Evol. Microbiol.">
        <title>Descriptions of Anaerotaenia torta gen. nov., sp. nov. and Anaerocolumna cellulosilytica gen. nov., sp. nov. isolated from a methanogenic reactor of cattle waste.</title>
        <authorList>
            <person name="Uek A."/>
            <person name="Ohtaki Y."/>
            <person name="Kaku N."/>
            <person name="Ueki K."/>
        </authorList>
    </citation>
    <scope>NUCLEOTIDE SEQUENCE [LARGE SCALE GENOMIC DNA]</scope>
    <source>
        <strain evidence="7 8">SN021</strain>
    </source>
</reference>
<dbReference type="InterPro" id="IPR053149">
    <property type="entry name" value="TPK"/>
</dbReference>
<dbReference type="AlphaFoldDB" id="A0A6S6R8F3"/>
<protein>
    <recommendedName>
        <fullName evidence="5">Thiamine diphosphokinase</fullName>
        <ecNumber evidence="5">2.7.6.2</ecNumber>
    </recommendedName>
</protein>
<keyword evidence="2" id="KW-0547">Nucleotide-binding</keyword>
<dbReference type="InterPro" id="IPR036371">
    <property type="entry name" value="TPK_B1-bd_sf"/>
</dbReference>
<dbReference type="InterPro" id="IPR007373">
    <property type="entry name" value="Thiamin_PyroPKinase_B1-bd"/>
</dbReference>
<dbReference type="GO" id="GO:0005524">
    <property type="term" value="F:ATP binding"/>
    <property type="evidence" value="ECO:0007669"/>
    <property type="project" value="UniProtKB-KW"/>
</dbReference>
<dbReference type="PANTHER" id="PTHR41299">
    <property type="entry name" value="THIAMINE PYROPHOSPHOKINASE"/>
    <property type="match status" value="1"/>
</dbReference>
<dbReference type="Pfam" id="PF04263">
    <property type="entry name" value="TPK_catalytic"/>
    <property type="match status" value="1"/>
</dbReference>
<evidence type="ECO:0000313" key="8">
    <source>
        <dbReference type="Proteomes" id="UP000515561"/>
    </source>
</evidence>
<dbReference type="GO" id="GO:0009229">
    <property type="term" value="P:thiamine diphosphate biosynthetic process"/>
    <property type="evidence" value="ECO:0007669"/>
    <property type="project" value="InterPro"/>
</dbReference>
<evidence type="ECO:0000259" key="6">
    <source>
        <dbReference type="SMART" id="SM00983"/>
    </source>
</evidence>
<dbReference type="KEGG" id="acel:acsn021_28470"/>
<dbReference type="SUPFAM" id="SSF63999">
    <property type="entry name" value="Thiamin pyrophosphokinase, catalytic domain"/>
    <property type="match status" value="1"/>
</dbReference>
<dbReference type="Gene3D" id="3.40.50.10240">
    <property type="entry name" value="Thiamin pyrophosphokinase, catalytic domain"/>
    <property type="match status" value="1"/>
</dbReference>
<dbReference type="SUPFAM" id="SSF63862">
    <property type="entry name" value="Thiamin pyrophosphokinase, substrate-binding domain"/>
    <property type="match status" value="1"/>
</dbReference>
<dbReference type="EC" id="2.7.6.2" evidence="5"/>
<dbReference type="GO" id="GO:0004788">
    <property type="term" value="F:thiamine diphosphokinase activity"/>
    <property type="evidence" value="ECO:0007669"/>
    <property type="project" value="UniProtKB-UniRule"/>
</dbReference>
<dbReference type="GO" id="GO:0006772">
    <property type="term" value="P:thiamine metabolic process"/>
    <property type="evidence" value="ECO:0007669"/>
    <property type="project" value="UniProtKB-UniRule"/>
</dbReference>
<sequence length="217" mass="24438">MIRALIITGGSISIPFAKEYLKNQNFDLVIAVDSGLRAVKELSIPVSFIVGDFDSVPEEILEYYRKNSSESIFLEFNPMKDATDTQLALELAIEKGAMEIVLLGATGTRLDHTLANIHLLNISLKEHRKAYIIDEHNKIYLINENICITKEQLHGPYISLQPFTELVQKVTLQGFLYPLKDKDMNSYESLGISNEIIEEKAEIKLQSGILIVIEAKD</sequence>
<evidence type="ECO:0000256" key="2">
    <source>
        <dbReference type="ARBA" id="ARBA00022741"/>
    </source>
</evidence>
<dbReference type="InterPro" id="IPR007371">
    <property type="entry name" value="TPK_catalytic"/>
</dbReference>
<keyword evidence="4" id="KW-0067">ATP-binding</keyword>
<dbReference type="NCBIfam" id="TIGR01378">
    <property type="entry name" value="thi_PPkinase"/>
    <property type="match status" value="1"/>
</dbReference>
<organism evidence="7 8">
    <name type="scientific">Anaerocolumna cellulosilytica</name>
    <dbReference type="NCBI Taxonomy" id="433286"/>
    <lineage>
        <taxon>Bacteria</taxon>
        <taxon>Bacillati</taxon>
        <taxon>Bacillota</taxon>
        <taxon>Clostridia</taxon>
        <taxon>Lachnospirales</taxon>
        <taxon>Lachnospiraceae</taxon>
        <taxon>Anaerocolumna</taxon>
    </lineage>
</organism>
<evidence type="ECO:0000256" key="5">
    <source>
        <dbReference type="NCBIfam" id="TIGR01378"/>
    </source>
</evidence>
<dbReference type="Pfam" id="PF04265">
    <property type="entry name" value="TPK_B1_binding"/>
    <property type="match status" value="1"/>
</dbReference>
<dbReference type="Proteomes" id="UP000515561">
    <property type="component" value="Chromosome"/>
</dbReference>
<dbReference type="PANTHER" id="PTHR41299:SF1">
    <property type="entry name" value="THIAMINE PYROPHOSPHOKINASE"/>
    <property type="match status" value="1"/>
</dbReference>